<gene>
    <name evidence="1" type="ORF">g.133869</name>
</gene>
<evidence type="ECO:0000313" key="1">
    <source>
        <dbReference type="EMBL" id="MBY26167.1"/>
    </source>
</evidence>
<dbReference type="AlphaFoldDB" id="A0A2S2P9P4"/>
<sequence length="116" mass="13860">MINTFFLYMCYYFLNPIWKRENEDDCIITRAELIAIHGEVFQENEVIETNQTITPINSPTIREIYEEYLEAHTSHQRMQNWATRAGLLCRGINMEFRALAMLMSDTHRNSFIFIFL</sequence>
<reference evidence="1" key="1">
    <citation type="submission" date="2018-04" db="EMBL/GenBank/DDBJ databases">
        <title>Transcriptome of Schizaphis graminum biotype I.</title>
        <authorList>
            <person name="Scully E.D."/>
            <person name="Geib S.M."/>
            <person name="Palmer N.A."/>
            <person name="Koch K."/>
            <person name="Bradshaw J."/>
            <person name="Heng-Moss T."/>
            <person name="Sarath G."/>
        </authorList>
    </citation>
    <scope>NUCLEOTIDE SEQUENCE</scope>
</reference>
<accession>A0A2S2P9P4</accession>
<organism evidence="1">
    <name type="scientific">Schizaphis graminum</name>
    <name type="common">Green bug aphid</name>
    <dbReference type="NCBI Taxonomy" id="13262"/>
    <lineage>
        <taxon>Eukaryota</taxon>
        <taxon>Metazoa</taxon>
        <taxon>Ecdysozoa</taxon>
        <taxon>Arthropoda</taxon>
        <taxon>Hexapoda</taxon>
        <taxon>Insecta</taxon>
        <taxon>Pterygota</taxon>
        <taxon>Neoptera</taxon>
        <taxon>Paraneoptera</taxon>
        <taxon>Hemiptera</taxon>
        <taxon>Sternorrhyncha</taxon>
        <taxon>Aphidomorpha</taxon>
        <taxon>Aphidoidea</taxon>
        <taxon>Aphididae</taxon>
        <taxon>Aphidini</taxon>
        <taxon>Schizaphis</taxon>
    </lineage>
</organism>
<proteinExistence type="predicted"/>
<name>A0A2S2P9P4_SCHGA</name>
<dbReference type="EMBL" id="GGMR01013548">
    <property type="protein sequence ID" value="MBY26167.1"/>
    <property type="molecule type" value="Transcribed_RNA"/>
</dbReference>
<protein>
    <submittedName>
        <fullName evidence="1">Uncharacterized protein</fullName>
    </submittedName>
</protein>